<feature type="transmembrane region" description="Helical" evidence="1">
    <location>
        <begin position="150"/>
        <end position="169"/>
    </location>
</feature>
<dbReference type="OrthoDB" id="2896006at2759"/>
<keyword evidence="1" id="KW-0472">Membrane</keyword>
<evidence type="ECO:0000256" key="1">
    <source>
        <dbReference type="SAM" id="Phobius"/>
    </source>
</evidence>
<accession>A0A3M7MH07</accession>
<evidence type="ECO:0000313" key="2">
    <source>
        <dbReference type="EMBL" id="RMZ73815.1"/>
    </source>
</evidence>
<dbReference type="Proteomes" id="UP000265663">
    <property type="component" value="Unassembled WGS sequence"/>
</dbReference>
<feature type="transmembrane region" description="Helical" evidence="1">
    <location>
        <begin position="264"/>
        <end position="287"/>
    </location>
</feature>
<feature type="transmembrane region" description="Helical" evidence="1">
    <location>
        <begin position="219"/>
        <end position="244"/>
    </location>
</feature>
<feature type="transmembrane region" description="Helical" evidence="1">
    <location>
        <begin position="350"/>
        <end position="373"/>
    </location>
</feature>
<name>A0A3M7MH07_9PLEO</name>
<dbReference type="AlphaFoldDB" id="A0A3M7MH07"/>
<protein>
    <submittedName>
        <fullName evidence="2">Ubiquitin carrier</fullName>
    </submittedName>
</protein>
<proteinExistence type="predicted"/>
<keyword evidence="3" id="KW-1185">Reference proteome</keyword>
<keyword evidence="1" id="KW-0812">Transmembrane</keyword>
<feature type="transmembrane region" description="Helical" evidence="1">
    <location>
        <begin position="49"/>
        <end position="72"/>
    </location>
</feature>
<organism evidence="2 3">
    <name type="scientific">Pyrenophora seminiperda CCB06</name>
    <dbReference type="NCBI Taxonomy" id="1302712"/>
    <lineage>
        <taxon>Eukaryota</taxon>
        <taxon>Fungi</taxon>
        <taxon>Dikarya</taxon>
        <taxon>Ascomycota</taxon>
        <taxon>Pezizomycotina</taxon>
        <taxon>Dothideomycetes</taxon>
        <taxon>Pleosporomycetidae</taxon>
        <taxon>Pleosporales</taxon>
        <taxon>Pleosporineae</taxon>
        <taxon>Pleosporaceae</taxon>
        <taxon>Pyrenophora</taxon>
    </lineage>
</organism>
<reference evidence="2 3" key="1">
    <citation type="journal article" date="2014" name="PLoS ONE">
        <title>De novo Genome Assembly of the Fungal Plant Pathogen Pyrenophora semeniperda.</title>
        <authorList>
            <person name="Soliai M.M."/>
            <person name="Meyer S.E."/>
            <person name="Udall J.A."/>
            <person name="Elzinga D.E."/>
            <person name="Hermansen R.A."/>
            <person name="Bodily P.M."/>
            <person name="Hart A.A."/>
            <person name="Coleman C.E."/>
        </authorList>
    </citation>
    <scope>NUCLEOTIDE SEQUENCE [LARGE SCALE GENOMIC DNA]</scope>
    <source>
        <strain evidence="2 3">CCB06</strain>
        <tissue evidence="2">Mycelium</tissue>
    </source>
</reference>
<dbReference type="EMBL" id="KE747843">
    <property type="protein sequence ID" value="RMZ73815.1"/>
    <property type="molecule type" value="Genomic_DNA"/>
</dbReference>
<evidence type="ECO:0000313" key="3">
    <source>
        <dbReference type="Proteomes" id="UP000265663"/>
    </source>
</evidence>
<keyword evidence="1" id="KW-1133">Transmembrane helix</keyword>
<sequence>MICHHPRGNMSMLAEFARRAVAHPHTATFVKRAVAVQYGEGEKIEVPTWGVVVVYVTILVASVAVSLISYMLNEVVTTLCMVESPVAAITVSPSEYEPSDKDGEKEGLLETGPTITLVHQKPITSTIRGTLRHLVANAGRWARFRGFRIHALYSFLASLVATFFGGALPNVPGQVVLSAGLTGAVLANVHAAWTHKVVAMPSEQNVWQRMPSKSHWKTLAVPAAIASIMPYISLYLTAGVGMLLGLHKLENENITTCSQWMGLIARFATIAIFAVACTIFLCLPAMVTLVRIEASILPEDQDTIIPFDRTFGGKVVSQLMGGTGVVGFLDAWRSFNWEARRRLIKLFAKTFFIMMAIMVVLAHVVLFEVFAIMGPAVGKFMAQMKHDQGMMNGA</sequence>
<gene>
    <name evidence="2" type="ORF">GMOD_00004611</name>
</gene>